<sequence>MSRGRVVSPHEAQPSGRLVLSVRGLTKDFPGVRALDGVDLDLHAGEVLGLAGENGSGKSTLLKIMAGSYRPDAGHVSIGGRQTDLVSPAQARDLGVALVAQEIQIQPSQSVTENLFDGRLPRRFGRIDWRRAHDRAAEELAGLGLVIGPRSVAGTLPLHQQQMLSIARVVRRRPDVVLLDEPTSSLTADETEVVYAMIRRLQEEGSAVVYITHRLREYFDLTDRLVVLRDGRHVADLETAATDELELVHRMVGREMSDLFARPGARDRGEPDARPPALTVRGLSTSRLRDIDLQVRPGEIVGIAGQAGSGRTSLAETLFGRWPFQGDVEVAGKRVNLTSPSAAIATGIALVPEDRKRTGLVLTMSVQENLAMAAARLLGRRGLRFPRHERKHAAEVATRVNLRSAGLDVLASTLSGGNQQKVVIGKWLLRDPSVLILDEPTRGVDVGAKAEIYAIIEALAARGIAVVVVSSELLEVLRLADRVVVMAKGRVVGEQAGDEATEESVTRLSFAS</sequence>
<dbReference type="InterPro" id="IPR003439">
    <property type="entry name" value="ABC_transporter-like_ATP-bd"/>
</dbReference>
<dbReference type="CDD" id="cd03216">
    <property type="entry name" value="ABC_Carb_Monos_I"/>
    <property type="match status" value="1"/>
</dbReference>
<dbReference type="Gene3D" id="3.40.50.300">
    <property type="entry name" value="P-loop containing nucleotide triphosphate hydrolases"/>
    <property type="match status" value="2"/>
</dbReference>
<gene>
    <name evidence="6" type="ORF">ATK36_0761</name>
</gene>
<dbReference type="AlphaFoldDB" id="A0A2A9G0E8"/>
<dbReference type="PANTHER" id="PTHR43790">
    <property type="entry name" value="CARBOHYDRATE TRANSPORT ATP-BINDING PROTEIN MG119-RELATED"/>
    <property type="match status" value="1"/>
</dbReference>
<dbReference type="SUPFAM" id="SSF52540">
    <property type="entry name" value="P-loop containing nucleoside triphosphate hydrolases"/>
    <property type="match status" value="2"/>
</dbReference>
<keyword evidence="4 6" id="KW-0067">ATP-binding</keyword>
<comment type="caution">
    <text evidence="6">The sequence shown here is derived from an EMBL/GenBank/DDBJ whole genome shotgun (WGS) entry which is preliminary data.</text>
</comment>
<evidence type="ECO:0000259" key="5">
    <source>
        <dbReference type="PROSITE" id="PS50893"/>
    </source>
</evidence>
<dbReference type="InterPro" id="IPR050107">
    <property type="entry name" value="ABC_carbohydrate_import_ATPase"/>
</dbReference>
<dbReference type="Pfam" id="PF00005">
    <property type="entry name" value="ABC_tran"/>
    <property type="match status" value="2"/>
</dbReference>
<evidence type="ECO:0000313" key="6">
    <source>
        <dbReference type="EMBL" id="PFG57197.1"/>
    </source>
</evidence>
<evidence type="ECO:0000256" key="2">
    <source>
        <dbReference type="ARBA" id="ARBA00022737"/>
    </source>
</evidence>
<dbReference type="GO" id="GO:0016887">
    <property type="term" value="F:ATP hydrolysis activity"/>
    <property type="evidence" value="ECO:0007669"/>
    <property type="project" value="InterPro"/>
</dbReference>
<evidence type="ECO:0000256" key="4">
    <source>
        <dbReference type="ARBA" id="ARBA00022840"/>
    </source>
</evidence>
<feature type="domain" description="ABC transporter" evidence="5">
    <location>
        <begin position="273"/>
        <end position="511"/>
    </location>
</feature>
<evidence type="ECO:0000256" key="3">
    <source>
        <dbReference type="ARBA" id="ARBA00022741"/>
    </source>
</evidence>
<keyword evidence="7" id="KW-1185">Reference proteome</keyword>
<reference evidence="6 7" key="1">
    <citation type="submission" date="2017-10" db="EMBL/GenBank/DDBJ databases">
        <title>Sequencing the genomes of 1000 actinobacteria strains.</title>
        <authorList>
            <person name="Klenk H.-P."/>
        </authorList>
    </citation>
    <scope>NUCLEOTIDE SEQUENCE [LARGE SCALE GENOMIC DNA]</scope>
    <source>
        <strain evidence="6 7">DSM 46092</strain>
    </source>
</reference>
<feature type="domain" description="ABC transporter" evidence="5">
    <location>
        <begin position="20"/>
        <end position="255"/>
    </location>
</feature>
<accession>A0A2A9G0E8</accession>
<dbReference type="PROSITE" id="PS00211">
    <property type="entry name" value="ABC_TRANSPORTER_1"/>
    <property type="match status" value="1"/>
</dbReference>
<proteinExistence type="predicted"/>
<dbReference type="InterPro" id="IPR017871">
    <property type="entry name" value="ABC_transporter-like_CS"/>
</dbReference>
<dbReference type="PANTHER" id="PTHR43790:SF9">
    <property type="entry name" value="GALACTOFURANOSE TRANSPORTER ATP-BINDING PROTEIN YTFR"/>
    <property type="match status" value="1"/>
</dbReference>
<dbReference type="CDD" id="cd03215">
    <property type="entry name" value="ABC_Carb_Monos_II"/>
    <property type="match status" value="1"/>
</dbReference>
<dbReference type="InterPro" id="IPR003593">
    <property type="entry name" value="AAA+_ATPase"/>
</dbReference>
<evidence type="ECO:0000256" key="1">
    <source>
        <dbReference type="ARBA" id="ARBA00022448"/>
    </source>
</evidence>
<name>A0A2A9G0E8_9PSEU</name>
<keyword evidence="3" id="KW-0547">Nucleotide-binding</keyword>
<keyword evidence="2" id="KW-0677">Repeat</keyword>
<dbReference type="PROSITE" id="PS50893">
    <property type="entry name" value="ABC_TRANSPORTER_2"/>
    <property type="match status" value="2"/>
</dbReference>
<dbReference type="GO" id="GO:0005524">
    <property type="term" value="F:ATP binding"/>
    <property type="evidence" value="ECO:0007669"/>
    <property type="project" value="UniProtKB-KW"/>
</dbReference>
<protein>
    <submittedName>
        <fullName evidence="6">Monosaccharide ABC transporter ATP-binding protein (CUT2 family)</fullName>
    </submittedName>
</protein>
<keyword evidence="1" id="KW-0813">Transport</keyword>
<dbReference type="EMBL" id="PDJK01000001">
    <property type="protein sequence ID" value="PFG57197.1"/>
    <property type="molecule type" value="Genomic_DNA"/>
</dbReference>
<evidence type="ECO:0000313" key="7">
    <source>
        <dbReference type="Proteomes" id="UP000243542"/>
    </source>
</evidence>
<dbReference type="SMART" id="SM00382">
    <property type="entry name" value="AAA"/>
    <property type="match status" value="2"/>
</dbReference>
<dbReference type="Proteomes" id="UP000243542">
    <property type="component" value="Unassembled WGS sequence"/>
</dbReference>
<dbReference type="InterPro" id="IPR027417">
    <property type="entry name" value="P-loop_NTPase"/>
</dbReference>
<organism evidence="6 7">
    <name type="scientific">Amycolatopsis sulphurea</name>
    <dbReference type="NCBI Taxonomy" id="76022"/>
    <lineage>
        <taxon>Bacteria</taxon>
        <taxon>Bacillati</taxon>
        <taxon>Actinomycetota</taxon>
        <taxon>Actinomycetes</taxon>
        <taxon>Pseudonocardiales</taxon>
        <taxon>Pseudonocardiaceae</taxon>
        <taxon>Amycolatopsis</taxon>
    </lineage>
</organism>